<dbReference type="OrthoDB" id="2684236at2759"/>
<feature type="domain" description="GRPD C-terminal" evidence="2">
    <location>
        <begin position="472"/>
        <end position="650"/>
    </location>
</feature>
<feature type="region of interest" description="Disordered" evidence="1">
    <location>
        <begin position="529"/>
        <end position="550"/>
    </location>
</feature>
<evidence type="ECO:0000259" key="2">
    <source>
        <dbReference type="Pfam" id="PF25335"/>
    </source>
</evidence>
<protein>
    <recommendedName>
        <fullName evidence="2">GRPD C-terminal domain-containing protein</fullName>
    </recommendedName>
</protein>
<dbReference type="InterPro" id="IPR009836">
    <property type="entry name" value="GRDP-like"/>
</dbReference>
<dbReference type="PANTHER" id="PTHR34365">
    <property type="entry name" value="ENOLASE (DUF1399)"/>
    <property type="match status" value="1"/>
</dbReference>
<comment type="caution">
    <text evidence="3">The sequence shown here is derived from an EMBL/GenBank/DDBJ whole genome shotgun (WGS) entry which is preliminary data.</text>
</comment>
<dbReference type="InParanoid" id="A0A200QSJ8"/>
<dbReference type="InterPro" id="IPR057518">
    <property type="entry name" value="GRDP_C"/>
</dbReference>
<dbReference type="OMA" id="WYRNAAH"/>
<dbReference type="PANTHER" id="PTHR34365:SF2">
    <property type="entry name" value="ENOLASE (DUF1399)"/>
    <property type="match status" value="1"/>
</dbReference>
<dbReference type="AlphaFoldDB" id="A0A200QSJ8"/>
<dbReference type="Pfam" id="PF07173">
    <property type="entry name" value="GRDP-like"/>
    <property type="match status" value="1"/>
</dbReference>
<sequence length="772" mass="89308">MDGNFSEKSDSSEEESMMIIRLSIDLVAAARRQVLFLRRVSESEWLHHPPTLLHSIRRYDELWMPLISELFVESMTQMILPPLDVQWVWFCHTLNPASYRLYCESRFSKLIEKSSIFDDENEEYALNRCRDIWSCKYPSEPFDLQEPDETMEIITDKSIIDEVFKHKSLYSKFYKPYMSEIVYLIAARKRYQGFLYLLQKFRDGYSKLVPTLDIQLMWLTHQSYPVVYTGDVKDMEGDLGKVVGVWDKVEDEDVKATKKLWERMFDQPYEKAGATIDEIVRPIKSPVYWETWDSDVNTKYKSLEPRFLLEVCVSMRTEREIKETQDTCLRLRTVRCHRELKIDKPSTSVPSDAWQKMWHIYCEFGTRGVLLELRQRSTGGSSCCKKKSSLRRSTILFLWNELLRAPSLTLDRELEQQWMRAVASITPPTQAPYLFKCVPDRVTDDSGAMISDVILKMNRYRPQEGRWLTRTVLDHAGRECFVLRIRMGSGFWRRGGETPAAVKKEDRIIEVREGSWSYVAGSIGRAPGKVVGTATPKEEEDSREKKASWSLSNGDELTIQWDSSSSSSSSSGFTFNLHNQTSPHDSVRLLKGRKMQYQVVNEVDGTLDHSKQEEQEEEEEYYVTLVRYTAENPNGRATALINWKLMVVEVSPEEDAVVVLLLCMVILRSVTEMKKEDIGGLLVRRRLKQTNIGLRDWGSVLLLHPYSSISTSATNSARFSPHLQPWYWNAKAVMASPVEADHKITSRQPAASHYSPAEGDDKLYKRGLLIIP</sequence>
<accession>A0A200QSJ8</accession>
<name>A0A200QSJ8_MACCD</name>
<evidence type="ECO:0000313" key="4">
    <source>
        <dbReference type="Proteomes" id="UP000195402"/>
    </source>
</evidence>
<organism evidence="3 4">
    <name type="scientific">Macleaya cordata</name>
    <name type="common">Five-seeded plume-poppy</name>
    <name type="synonym">Bocconia cordata</name>
    <dbReference type="NCBI Taxonomy" id="56857"/>
    <lineage>
        <taxon>Eukaryota</taxon>
        <taxon>Viridiplantae</taxon>
        <taxon>Streptophyta</taxon>
        <taxon>Embryophyta</taxon>
        <taxon>Tracheophyta</taxon>
        <taxon>Spermatophyta</taxon>
        <taxon>Magnoliopsida</taxon>
        <taxon>Ranunculales</taxon>
        <taxon>Papaveraceae</taxon>
        <taxon>Papaveroideae</taxon>
        <taxon>Macleaya</taxon>
    </lineage>
</organism>
<dbReference type="Proteomes" id="UP000195402">
    <property type="component" value="Unassembled WGS sequence"/>
</dbReference>
<feature type="compositionally biased region" description="Basic and acidic residues" evidence="1">
    <location>
        <begin position="536"/>
        <end position="547"/>
    </location>
</feature>
<proteinExistence type="predicted"/>
<reference evidence="3 4" key="1">
    <citation type="journal article" date="2017" name="Mol. Plant">
        <title>The Genome of Medicinal Plant Macleaya cordata Provides New Insights into Benzylisoquinoline Alkaloids Metabolism.</title>
        <authorList>
            <person name="Liu X."/>
            <person name="Liu Y."/>
            <person name="Huang P."/>
            <person name="Ma Y."/>
            <person name="Qing Z."/>
            <person name="Tang Q."/>
            <person name="Cao H."/>
            <person name="Cheng P."/>
            <person name="Zheng Y."/>
            <person name="Yuan Z."/>
            <person name="Zhou Y."/>
            <person name="Liu J."/>
            <person name="Tang Z."/>
            <person name="Zhuo Y."/>
            <person name="Zhang Y."/>
            <person name="Yu L."/>
            <person name="Huang J."/>
            <person name="Yang P."/>
            <person name="Peng Q."/>
            <person name="Zhang J."/>
            <person name="Jiang W."/>
            <person name="Zhang Z."/>
            <person name="Lin K."/>
            <person name="Ro D.K."/>
            <person name="Chen X."/>
            <person name="Xiong X."/>
            <person name="Shang Y."/>
            <person name="Huang S."/>
            <person name="Zeng J."/>
        </authorList>
    </citation>
    <scope>NUCLEOTIDE SEQUENCE [LARGE SCALE GENOMIC DNA]</scope>
    <source>
        <strain evidence="4">cv. BLH2017</strain>
        <tissue evidence="3">Root</tissue>
    </source>
</reference>
<dbReference type="STRING" id="56857.A0A200QSJ8"/>
<dbReference type="FunCoup" id="A0A200QSJ8">
    <property type="interactions" value="625"/>
</dbReference>
<dbReference type="EMBL" id="MVGT01001142">
    <property type="protein sequence ID" value="OVA13420.1"/>
    <property type="molecule type" value="Genomic_DNA"/>
</dbReference>
<evidence type="ECO:0000313" key="3">
    <source>
        <dbReference type="EMBL" id="OVA13420.1"/>
    </source>
</evidence>
<evidence type="ECO:0000256" key="1">
    <source>
        <dbReference type="SAM" id="MobiDB-lite"/>
    </source>
</evidence>
<keyword evidence="4" id="KW-1185">Reference proteome</keyword>
<gene>
    <name evidence="3" type="ORF">BVC80_8775g2</name>
</gene>
<dbReference type="Pfam" id="PF25335">
    <property type="entry name" value="GRDP_C"/>
    <property type="match status" value="1"/>
</dbReference>